<sequence length="868" mass="97827">MTKASRLRAEPDPERDWNDAQRIKISADLISAAKIQLSFLATVDRSPCLYSDIEAITRATERYENYWLPLVARNTPERTSSGYPLVPPLDCAWIWHLHQLSPVQYANDCSELFGKIIECPMVTHDNRDDATRETQELWHTNYPSEPYCLDMMSFDTQEQNCEGSPSQFVKSKLQQKTKSVFRMPRVLNYDFVKAAGRQRSFYYQVSRPYMSETRFLFAAEMRYKGFLNLAINNSKKAEADKVFLVPTYDIDLMWHAHMRCPTSYAADTSRLMGLVFNHDDSDTDRSHGKKLDTGFRKTSELWETTYGVEYAKAGVLYRGMLPKEEPPPVLAKKFCGSGLLYEKKEVEFLKHVGMQDHLKRRIISEVRVAVIGVKNMKRNYRDLRLFLSLHKNSSSSFTFRAFDRYSCSPPLRKGASRFEEVTWQFHSELASTEALNVYVDLTRERNVFCSRERKYFKHSFILNWSEVLQSPTFSTDRYYPIMKSPNPRAPAVRLAVSSTPTMVGNHLLRTMPEPTDNLGNAVTDSKIYRQRYQQGKWLARSVYDHTGSVVYVIRIKDKLEAGQELSPLCAEDTISRSVYIHKGGWTTHRGPRYTTSVPAGPVAACAEQMQSVAGGWCWSLFNGQVQLTINLPEEIICTYGLSDGNSNDTVSLLRGRKLQYEVKSGKEEDEKNFVTLIRYRAENPLGIATALFNWKYGVFEISPEENVVLVLLLACAIKVSMFDSLRQSSKYSEKRLDKFAYAGVRTSHWGNTRQQLQEWWLCSNTSELYFAEGKSLPSEEAHQATIKISHDRAEAGGYAVSAAHTGPTLAAAGGGYAVSLAHPGPTIAAVGGGCGGGCGGCGGGCDTSFTNQGLQLMGLLSANLPDAL</sequence>
<dbReference type="Pfam" id="PF25335">
    <property type="entry name" value="GRDP_C"/>
    <property type="match status" value="1"/>
</dbReference>
<gene>
    <name evidence="2" type="ORF">AXG93_3789s1160</name>
</gene>
<dbReference type="Pfam" id="PF07173">
    <property type="entry name" value="GRDP-like"/>
    <property type="match status" value="1"/>
</dbReference>
<name>A0A176WGF1_MARPO</name>
<keyword evidence="3" id="KW-1185">Reference proteome</keyword>
<organism evidence="2 3">
    <name type="scientific">Marchantia polymorpha subsp. ruderalis</name>
    <dbReference type="NCBI Taxonomy" id="1480154"/>
    <lineage>
        <taxon>Eukaryota</taxon>
        <taxon>Viridiplantae</taxon>
        <taxon>Streptophyta</taxon>
        <taxon>Embryophyta</taxon>
        <taxon>Marchantiophyta</taxon>
        <taxon>Marchantiopsida</taxon>
        <taxon>Marchantiidae</taxon>
        <taxon>Marchantiales</taxon>
        <taxon>Marchantiaceae</taxon>
        <taxon>Marchantia</taxon>
    </lineage>
</organism>
<comment type="caution">
    <text evidence="2">The sequence shown here is derived from an EMBL/GenBank/DDBJ whole genome shotgun (WGS) entry which is preliminary data.</text>
</comment>
<dbReference type="EMBL" id="LVLJ01001111">
    <property type="protein sequence ID" value="OAE31375.1"/>
    <property type="molecule type" value="Genomic_DNA"/>
</dbReference>
<accession>A0A176WGF1</accession>
<dbReference type="Proteomes" id="UP000077202">
    <property type="component" value="Unassembled WGS sequence"/>
</dbReference>
<reference evidence="2" key="1">
    <citation type="submission" date="2016-03" db="EMBL/GenBank/DDBJ databases">
        <title>Mechanisms controlling the formation of the plant cell surface in tip-growing cells are functionally conserved among land plants.</title>
        <authorList>
            <person name="Honkanen S."/>
            <person name="Jones V.A."/>
            <person name="Morieri G."/>
            <person name="Champion C."/>
            <person name="Hetherington A.J."/>
            <person name="Kelly S."/>
            <person name="Saint-Marcoux D."/>
            <person name="Proust H."/>
            <person name="Prescott H."/>
            <person name="Dolan L."/>
        </authorList>
    </citation>
    <scope>NUCLEOTIDE SEQUENCE [LARGE SCALE GENOMIC DNA]</scope>
    <source>
        <tissue evidence="2">Whole gametophyte</tissue>
    </source>
</reference>
<dbReference type="AlphaFoldDB" id="A0A176WGF1"/>
<feature type="domain" description="GRPD C-terminal" evidence="1">
    <location>
        <begin position="542"/>
        <end position="701"/>
    </location>
</feature>
<dbReference type="InterPro" id="IPR057518">
    <property type="entry name" value="GRDP_C"/>
</dbReference>
<dbReference type="PANTHER" id="PTHR34365">
    <property type="entry name" value="ENOLASE (DUF1399)"/>
    <property type="match status" value="1"/>
</dbReference>
<dbReference type="InterPro" id="IPR009836">
    <property type="entry name" value="GRDP-like"/>
</dbReference>
<evidence type="ECO:0000259" key="1">
    <source>
        <dbReference type="Pfam" id="PF25335"/>
    </source>
</evidence>
<evidence type="ECO:0000313" key="2">
    <source>
        <dbReference type="EMBL" id="OAE31375.1"/>
    </source>
</evidence>
<protein>
    <recommendedName>
        <fullName evidence="1">GRPD C-terminal domain-containing protein</fullName>
    </recommendedName>
</protein>
<evidence type="ECO:0000313" key="3">
    <source>
        <dbReference type="Proteomes" id="UP000077202"/>
    </source>
</evidence>
<dbReference type="PANTHER" id="PTHR34365:SF7">
    <property type="entry name" value="GLYCINE-RICH DOMAIN-CONTAINING PROTEIN 1"/>
    <property type="match status" value="1"/>
</dbReference>
<proteinExistence type="predicted"/>